<dbReference type="Proteomes" id="UP000244722">
    <property type="component" value="Unassembled WGS sequence"/>
</dbReference>
<gene>
    <name evidence="2" type="ORF">B9Z19DRAFT_1086427</name>
</gene>
<dbReference type="OrthoDB" id="20109at2759"/>
<dbReference type="PANTHER" id="PTHR28272">
    <property type="entry name" value="RIBONUCLEASES P/MRP PROTEIN SUBUNIT POP3"/>
    <property type="match status" value="1"/>
</dbReference>
<comment type="caution">
    <text evidence="2">The sequence shown here is derived from an EMBL/GenBank/DDBJ whole genome shotgun (WGS) entry which is preliminary data.</text>
</comment>
<dbReference type="EMBL" id="NESQ01000155">
    <property type="protein sequence ID" value="PUU77325.1"/>
    <property type="molecule type" value="Genomic_DNA"/>
</dbReference>
<protein>
    <submittedName>
        <fullName evidence="2">Uncharacterized protein</fullName>
    </submittedName>
</protein>
<feature type="region of interest" description="Disordered" evidence="1">
    <location>
        <begin position="57"/>
        <end position="98"/>
    </location>
</feature>
<evidence type="ECO:0000313" key="3">
    <source>
        <dbReference type="Proteomes" id="UP000244722"/>
    </source>
</evidence>
<dbReference type="GO" id="GO:0008033">
    <property type="term" value="P:tRNA processing"/>
    <property type="evidence" value="ECO:0007669"/>
    <property type="project" value="InterPro"/>
</dbReference>
<dbReference type="GO" id="GO:0005655">
    <property type="term" value="C:nucleolar ribonuclease P complex"/>
    <property type="evidence" value="ECO:0007669"/>
    <property type="project" value="TreeGrafter"/>
</dbReference>
<evidence type="ECO:0000256" key="1">
    <source>
        <dbReference type="SAM" id="MobiDB-lite"/>
    </source>
</evidence>
<feature type="compositionally biased region" description="Pro residues" evidence="1">
    <location>
        <begin position="1"/>
        <end position="10"/>
    </location>
</feature>
<organism evidence="2 3">
    <name type="scientific">Tuber borchii</name>
    <name type="common">White truffle</name>
    <dbReference type="NCBI Taxonomy" id="42251"/>
    <lineage>
        <taxon>Eukaryota</taxon>
        <taxon>Fungi</taxon>
        <taxon>Dikarya</taxon>
        <taxon>Ascomycota</taxon>
        <taxon>Pezizomycotina</taxon>
        <taxon>Pezizomycetes</taxon>
        <taxon>Pezizales</taxon>
        <taxon>Tuberaceae</taxon>
        <taxon>Tuber</taxon>
    </lineage>
</organism>
<dbReference type="AlphaFoldDB" id="A0A2T6ZPC1"/>
<keyword evidence="3" id="KW-1185">Reference proteome</keyword>
<dbReference type="GO" id="GO:0034965">
    <property type="term" value="P:intronic box C/D snoRNA processing"/>
    <property type="evidence" value="ECO:0007669"/>
    <property type="project" value="TreeGrafter"/>
</dbReference>
<feature type="region of interest" description="Disordered" evidence="1">
    <location>
        <begin position="1"/>
        <end position="20"/>
    </location>
</feature>
<evidence type="ECO:0000313" key="2">
    <source>
        <dbReference type="EMBL" id="PUU77325.1"/>
    </source>
</evidence>
<dbReference type="GO" id="GO:0004526">
    <property type="term" value="F:ribonuclease P activity"/>
    <property type="evidence" value="ECO:0007669"/>
    <property type="project" value="TreeGrafter"/>
</dbReference>
<dbReference type="GO" id="GO:0005829">
    <property type="term" value="C:cytosol"/>
    <property type="evidence" value="ECO:0007669"/>
    <property type="project" value="TreeGrafter"/>
</dbReference>
<name>A0A2T6ZPC1_TUBBO</name>
<reference evidence="2 3" key="1">
    <citation type="submission" date="2017-04" db="EMBL/GenBank/DDBJ databases">
        <title>Draft genome sequence of Tuber borchii Vittad., a whitish edible truffle.</title>
        <authorList>
            <consortium name="DOE Joint Genome Institute"/>
            <person name="Murat C."/>
            <person name="Kuo A."/>
            <person name="Barry K.W."/>
            <person name="Clum A."/>
            <person name="Dockter R.B."/>
            <person name="Fauchery L."/>
            <person name="Iotti M."/>
            <person name="Kohler A."/>
            <person name="Labutti K."/>
            <person name="Lindquist E.A."/>
            <person name="Lipzen A."/>
            <person name="Ohm R.A."/>
            <person name="Wang M."/>
            <person name="Grigoriev I.V."/>
            <person name="Zambonelli A."/>
            <person name="Martin F.M."/>
        </authorList>
    </citation>
    <scope>NUCLEOTIDE SEQUENCE [LARGE SCALE GENOMIC DNA]</scope>
    <source>
        <strain evidence="2 3">Tbo3840</strain>
    </source>
</reference>
<accession>A0A2T6ZPC1</accession>
<proteinExistence type="predicted"/>
<sequence>MTTKPTPTPPSNSATNRKPKLLFTLDTPFPTIQWPTIPPTAQTAILEHLSNILSPIGARKHLLPPPPSTVKRNRKRKRASAPSHSLPTTTPAIPPPPVPEISEYLTIGLNSTTAYLEGLAGERRSVAFAPPAAQEGKENRKPAMRAVFVTRADSQASLLHSHIPLLCGLASGRGKVEGLDRRLGWPMRWGLRAR</sequence>
<dbReference type="InterPro" id="IPR013241">
    <property type="entry name" value="RNase_P_Pop3"/>
</dbReference>
<dbReference type="STRING" id="42251.A0A2T6ZPC1"/>
<feature type="non-terminal residue" evidence="2">
    <location>
        <position position="194"/>
    </location>
</feature>
<dbReference type="PANTHER" id="PTHR28272:SF1">
    <property type="entry name" value="RIBONUCLEASES P_MRP PROTEIN SUBUNIT POP3"/>
    <property type="match status" value="1"/>
</dbReference>
<dbReference type="GO" id="GO:0000171">
    <property type="term" value="F:ribonuclease MRP activity"/>
    <property type="evidence" value="ECO:0007669"/>
    <property type="project" value="TreeGrafter"/>
</dbReference>
<dbReference type="GO" id="GO:0006364">
    <property type="term" value="P:rRNA processing"/>
    <property type="evidence" value="ECO:0007669"/>
    <property type="project" value="InterPro"/>
</dbReference>
<dbReference type="GO" id="GO:0000172">
    <property type="term" value="C:ribonuclease MRP complex"/>
    <property type="evidence" value="ECO:0007669"/>
    <property type="project" value="TreeGrafter"/>
</dbReference>